<dbReference type="InterPro" id="IPR001480">
    <property type="entry name" value="Bulb-type_lectin_dom"/>
</dbReference>
<dbReference type="Gene3D" id="2.90.10.30">
    <property type="match status" value="1"/>
</dbReference>
<accession>A0A485K415</accession>
<evidence type="ECO:0000313" key="3">
    <source>
        <dbReference type="EMBL" id="VFT77749.1"/>
    </source>
</evidence>
<dbReference type="PROSITE" id="PS50927">
    <property type="entry name" value="BULB_LECTIN"/>
    <property type="match status" value="1"/>
</dbReference>
<evidence type="ECO:0000259" key="1">
    <source>
        <dbReference type="PROSITE" id="PS50927"/>
    </source>
</evidence>
<dbReference type="OrthoDB" id="1884773at2759"/>
<protein>
    <submittedName>
        <fullName evidence="3">Aste57867_524 protein</fullName>
    </submittedName>
</protein>
<reference evidence="3 4" key="1">
    <citation type="submission" date="2019-03" db="EMBL/GenBank/DDBJ databases">
        <authorList>
            <person name="Gaulin E."/>
            <person name="Dumas B."/>
        </authorList>
    </citation>
    <scope>NUCLEOTIDE SEQUENCE [LARGE SCALE GENOMIC DNA]</scope>
    <source>
        <strain evidence="3">CBS 568.67</strain>
    </source>
</reference>
<gene>
    <name evidence="3" type="primary">Aste57867_524</name>
    <name evidence="2" type="ORF">As57867_000523</name>
    <name evidence="3" type="ORF">ASTE57867_524</name>
</gene>
<sequence>MTMLVSSQAQDFSRYCNECIHAVGNGIFSDIQGRDTLGRGERIYSSTRQSHAEMQWDSNFVLYGVWGSSVWASNTANSGATRVVMQGDGNLVVVKDDGTPVWASHTDGRGKGPYCVRLHEPIIWGNGLKVRDANCDWFWWSGRSISSDGNETTVVQGTAKTEKLVNDIFERIAQDASSIEAIFDEIQSNVHVRDIFERIATSTDGFASKELMGGRVRTANDALSVDDLKRWRSILKATKSAPSAN</sequence>
<keyword evidence="4" id="KW-1185">Reference proteome</keyword>
<dbReference type="Proteomes" id="UP000332933">
    <property type="component" value="Unassembled WGS sequence"/>
</dbReference>
<dbReference type="EMBL" id="VJMH01000028">
    <property type="protein sequence ID" value="KAF0720143.1"/>
    <property type="molecule type" value="Genomic_DNA"/>
</dbReference>
<dbReference type="Gene3D" id="2.90.10.10">
    <property type="entry name" value="Bulb-type lectin domain"/>
    <property type="match status" value="1"/>
</dbReference>
<organism evidence="3 4">
    <name type="scientific">Aphanomyces stellatus</name>
    <dbReference type="NCBI Taxonomy" id="120398"/>
    <lineage>
        <taxon>Eukaryota</taxon>
        <taxon>Sar</taxon>
        <taxon>Stramenopiles</taxon>
        <taxon>Oomycota</taxon>
        <taxon>Saprolegniomycetes</taxon>
        <taxon>Saprolegniales</taxon>
        <taxon>Verrucalvaceae</taxon>
        <taxon>Aphanomyces</taxon>
    </lineage>
</organism>
<dbReference type="SMART" id="SM00108">
    <property type="entry name" value="B_lectin"/>
    <property type="match status" value="1"/>
</dbReference>
<proteinExistence type="predicted"/>
<reference evidence="2" key="2">
    <citation type="submission" date="2019-06" db="EMBL/GenBank/DDBJ databases">
        <title>Genomics analysis of Aphanomyces spp. identifies a new class of oomycete effector associated with host adaptation.</title>
        <authorList>
            <person name="Gaulin E."/>
        </authorList>
    </citation>
    <scope>NUCLEOTIDE SEQUENCE</scope>
    <source>
        <strain evidence="2">CBS 578.67</strain>
    </source>
</reference>
<evidence type="ECO:0000313" key="4">
    <source>
        <dbReference type="Proteomes" id="UP000332933"/>
    </source>
</evidence>
<name>A0A485K415_9STRA</name>
<evidence type="ECO:0000313" key="2">
    <source>
        <dbReference type="EMBL" id="KAF0720143.1"/>
    </source>
</evidence>
<dbReference type="AlphaFoldDB" id="A0A485K415"/>
<dbReference type="SUPFAM" id="SSF51110">
    <property type="entry name" value="alpha-D-mannose-specific plant lectins"/>
    <property type="match status" value="1"/>
</dbReference>
<dbReference type="InterPro" id="IPR036426">
    <property type="entry name" value="Bulb-type_lectin_dom_sf"/>
</dbReference>
<feature type="domain" description="Bulb-type lectin" evidence="1">
    <location>
        <begin position="28"/>
        <end position="143"/>
    </location>
</feature>
<dbReference type="EMBL" id="CAADRA010000028">
    <property type="protein sequence ID" value="VFT77749.1"/>
    <property type="molecule type" value="Genomic_DNA"/>
</dbReference>